<feature type="region of interest" description="Disordered" evidence="1">
    <location>
        <begin position="532"/>
        <end position="564"/>
    </location>
</feature>
<evidence type="ECO:0000256" key="1">
    <source>
        <dbReference type="SAM" id="MobiDB-lite"/>
    </source>
</evidence>
<proteinExistence type="predicted"/>
<protein>
    <submittedName>
        <fullName evidence="2">Uncharacterized protein</fullName>
    </submittedName>
</protein>
<name>A0AAN6MIM4_9PEZI</name>
<feature type="compositionally biased region" description="Low complexity" evidence="1">
    <location>
        <begin position="403"/>
        <end position="419"/>
    </location>
</feature>
<reference evidence="2" key="2">
    <citation type="submission" date="2023-05" db="EMBL/GenBank/DDBJ databases">
        <authorList>
            <consortium name="Lawrence Berkeley National Laboratory"/>
            <person name="Steindorff A."/>
            <person name="Hensen N."/>
            <person name="Bonometti L."/>
            <person name="Westerberg I."/>
            <person name="Brannstrom I.O."/>
            <person name="Guillou S."/>
            <person name="Cros-Aarteil S."/>
            <person name="Calhoun S."/>
            <person name="Haridas S."/>
            <person name="Kuo A."/>
            <person name="Mondo S."/>
            <person name="Pangilinan J."/>
            <person name="Riley R."/>
            <person name="Labutti K."/>
            <person name="Andreopoulos B."/>
            <person name="Lipzen A."/>
            <person name="Chen C."/>
            <person name="Yanf M."/>
            <person name="Daum C."/>
            <person name="Ng V."/>
            <person name="Clum A."/>
            <person name="Ohm R."/>
            <person name="Martin F."/>
            <person name="Silar P."/>
            <person name="Natvig D."/>
            <person name="Lalanne C."/>
            <person name="Gautier V."/>
            <person name="Ament-Velasquez S.L."/>
            <person name="Kruys A."/>
            <person name="Hutchinson M.I."/>
            <person name="Powell A.J."/>
            <person name="Barry K."/>
            <person name="Miller A.N."/>
            <person name="Grigoriev I.V."/>
            <person name="Debuchy R."/>
            <person name="Gladieux P."/>
            <person name="Thoren M.H."/>
            <person name="Johannesson H."/>
        </authorList>
    </citation>
    <scope>NUCLEOTIDE SEQUENCE</scope>
    <source>
        <strain evidence="2">CBS 103.79</strain>
    </source>
</reference>
<dbReference type="Proteomes" id="UP001303889">
    <property type="component" value="Unassembled WGS sequence"/>
</dbReference>
<evidence type="ECO:0000313" key="3">
    <source>
        <dbReference type="Proteomes" id="UP001303889"/>
    </source>
</evidence>
<gene>
    <name evidence="2" type="ORF">C8A05DRAFT_35753</name>
</gene>
<feature type="region of interest" description="Disordered" evidence="1">
    <location>
        <begin position="226"/>
        <end position="419"/>
    </location>
</feature>
<feature type="compositionally biased region" description="Basic and acidic residues" evidence="1">
    <location>
        <begin position="381"/>
        <end position="396"/>
    </location>
</feature>
<feature type="compositionally biased region" description="Basic and acidic residues" evidence="1">
    <location>
        <begin position="154"/>
        <end position="197"/>
    </location>
</feature>
<keyword evidence="3" id="KW-1185">Reference proteome</keyword>
<comment type="caution">
    <text evidence="2">The sequence shown here is derived from an EMBL/GenBank/DDBJ whole genome shotgun (WGS) entry which is preliminary data.</text>
</comment>
<dbReference type="AlphaFoldDB" id="A0AAN6MIM4"/>
<feature type="compositionally biased region" description="Polar residues" evidence="1">
    <location>
        <begin position="96"/>
        <end position="105"/>
    </location>
</feature>
<feature type="compositionally biased region" description="Basic and acidic residues" evidence="1">
    <location>
        <begin position="331"/>
        <end position="372"/>
    </location>
</feature>
<dbReference type="EMBL" id="MU855655">
    <property type="protein sequence ID" value="KAK3900593.1"/>
    <property type="molecule type" value="Genomic_DNA"/>
</dbReference>
<organism evidence="2 3">
    <name type="scientific">Staphylotrichum tortipilum</name>
    <dbReference type="NCBI Taxonomy" id="2831512"/>
    <lineage>
        <taxon>Eukaryota</taxon>
        <taxon>Fungi</taxon>
        <taxon>Dikarya</taxon>
        <taxon>Ascomycota</taxon>
        <taxon>Pezizomycotina</taxon>
        <taxon>Sordariomycetes</taxon>
        <taxon>Sordariomycetidae</taxon>
        <taxon>Sordariales</taxon>
        <taxon>Chaetomiaceae</taxon>
        <taxon>Staphylotrichum</taxon>
    </lineage>
</organism>
<sequence length="619" mass="66970">MDSNLLNPATKVGSTKRELSADLHESPTTKRAKRARPNKKDEKATVKVENDANRYVEQMDWVDFSGYLPPTSPAHRKRSSSRPPLTPRLKHEQPTSEKGNFSKLLNSFPLKEEASKQGILSKAPHSSPATPAAQSAEKSKDENKPKTSTGDGGRSAEKERKREIKALKKALKKESQADAKIGTKNDGPKNELPTKHKPGFEEDAIMKDANPPGVNTKTQASPKIAVNLPKTQAGPKTAINLPKATISPRIAANTRKTRADRDPLNGMPMFSTAVKDKAPAVAGPSAPKPTPARQPRELTPMSDDAPRKETTFKEFPNPQPIEFSPLAKVNAAKEAEKDSKGKEVEKAKKMNGDEKAKEAAKTKTAEKMKDTKSPNASKTKGPKESKTNKSPKEPKRTPTRGETPSTIDTPIPSPLPASLLRAPAGTKTLKAINKHLKAISAALADTPTTKITTGTAPLNTTTNGNDNEALRSDLSHLRTDIARLHDRLARDTLRAAARHEMLFNALVKVSRDVLALAGAVQDSTAAVHNHNQEDSTDAEVTNHGNGAVLGTPRGSTASAVKDKEVRERLSRSMLQSRKTLEQCLRIYSGDMDRAGSVEEVARYAGLVVQYAGDLFKTLG</sequence>
<reference evidence="2" key="1">
    <citation type="journal article" date="2023" name="Mol. Phylogenet. Evol.">
        <title>Genome-scale phylogeny and comparative genomics of the fungal order Sordariales.</title>
        <authorList>
            <person name="Hensen N."/>
            <person name="Bonometti L."/>
            <person name="Westerberg I."/>
            <person name="Brannstrom I.O."/>
            <person name="Guillou S."/>
            <person name="Cros-Aarteil S."/>
            <person name="Calhoun S."/>
            <person name="Haridas S."/>
            <person name="Kuo A."/>
            <person name="Mondo S."/>
            <person name="Pangilinan J."/>
            <person name="Riley R."/>
            <person name="LaButti K."/>
            <person name="Andreopoulos B."/>
            <person name="Lipzen A."/>
            <person name="Chen C."/>
            <person name="Yan M."/>
            <person name="Daum C."/>
            <person name="Ng V."/>
            <person name="Clum A."/>
            <person name="Steindorff A."/>
            <person name="Ohm R.A."/>
            <person name="Martin F."/>
            <person name="Silar P."/>
            <person name="Natvig D.O."/>
            <person name="Lalanne C."/>
            <person name="Gautier V."/>
            <person name="Ament-Velasquez S.L."/>
            <person name="Kruys A."/>
            <person name="Hutchinson M.I."/>
            <person name="Powell A.J."/>
            <person name="Barry K."/>
            <person name="Miller A.N."/>
            <person name="Grigoriev I.V."/>
            <person name="Debuchy R."/>
            <person name="Gladieux P."/>
            <person name="Hiltunen Thoren M."/>
            <person name="Johannesson H."/>
        </authorList>
    </citation>
    <scope>NUCLEOTIDE SEQUENCE</scope>
    <source>
        <strain evidence="2">CBS 103.79</strain>
    </source>
</reference>
<feature type="compositionally biased region" description="Basic and acidic residues" evidence="1">
    <location>
        <begin position="38"/>
        <end position="54"/>
    </location>
</feature>
<evidence type="ECO:0000313" key="2">
    <source>
        <dbReference type="EMBL" id="KAK3900593.1"/>
    </source>
</evidence>
<feature type="compositionally biased region" description="Basic and acidic residues" evidence="1">
    <location>
        <begin position="15"/>
        <end position="28"/>
    </location>
</feature>
<accession>A0AAN6MIM4</accession>
<feature type="region of interest" description="Disordered" evidence="1">
    <location>
        <begin position="1"/>
        <end position="197"/>
    </location>
</feature>